<name>A0A9Q0K3X6_9MAGN</name>
<proteinExistence type="predicted"/>
<comment type="caution">
    <text evidence="2">The sequence shown here is derived from an EMBL/GenBank/DDBJ whole genome shotgun (WGS) entry which is preliminary data.</text>
</comment>
<evidence type="ECO:0000313" key="3">
    <source>
        <dbReference type="Proteomes" id="UP001141806"/>
    </source>
</evidence>
<sequence length="115" mass="12933">MTKKVTKIPQKSSKTLELPPFPTSPTTNSFHSLTIYSFSLSRSSFLRVGDSFCWLMNFCCGERCPRKASYPCPDSESKLALSFFLQNTELETGSSSIYPDFNGLESNNILQVQSR</sequence>
<evidence type="ECO:0000313" key="2">
    <source>
        <dbReference type="EMBL" id="KAJ4961055.1"/>
    </source>
</evidence>
<evidence type="ECO:0000256" key="1">
    <source>
        <dbReference type="SAM" id="MobiDB-lite"/>
    </source>
</evidence>
<dbReference type="EMBL" id="JAMYWD010000009">
    <property type="protein sequence ID" value="KAJ4961055.1"/>
    <property type="molecule type" value="Genomic_DNA"/>
</dbReference>
<gene>
    <name evidence="2" type="ORF">NE237_020965</name>
</gene>
<dbReference type="AlphaFoldDB" id="A0A9Q0K3X6"/>
<protein>
    <submittedName>
        <fullName evidence="2">Uncharacterized protein</fullName>
    </submittedName>
</protein>
<dbReference type="Proteomes" id="UP001141806">
    <property type="component" value="Unassembled WGS sequence"/>
</dbReference>
<feature type="region of interest" description="Disordered" evidence="1">
    <location>
        <begin position="1"/>
        <end position="20"/>
    </location>
</feature>
<accession>A0A9Q0K3X6</accession>
<organism evidence="2 3">
    <name type="scientific">Protea cynaroides</name>
    <dbReference type="NCBI Taxonomy" id="273540"/>
    <lineage>
        <taxon>Eukaryota</taxon>
        <taxon>Viridiplantae</taxon>
        <taxon>Streptophyta</taxon>
        <taxon>Embryophyta</taxon>
        <taxon>Tracheophyta</taxon>
        <taxon>Spermatophyta</taxon>
        <taxon>Magnoliopsida</taxon>
        <taxon>Proteales</taxon>
        <taxon>Proteaceae</taxon>
        <taxon>Protea</taxon>
    </lineage>
</organism>
<keyword evidence="3" id="KW-1185">Reference proteome</keyword>
<reference evidence="2" key="1">
    <citation type="journal article" date="2023" name="Plant J.">
        <title>The genome of the king protea, Protea cynaroides.</title>
        <authorList>
            <person name="Chang J."/>
            <person name="Duong T.A."/>
            <person name="Schoeman C."/>
            <person name="Ma X."/>
            <person name="Roodt D."/>
            <person name="Barker N."/>
            <person name="Li Z."/>
            <person name="Van de Peer Y."/>
            <person name="Mizrachi E."/>
        </authorList>
    </citation>
    <scope>NUCLEOTIDE SEQUENCE</scope>
    <source>
        <tissue evidence="2">Young leaves</tissue>
    </source>
</reference>